<organism evidence="3 4">
    <name type="scientific">Grifola frondosa</name>
    <name type="common">Maitake</name>
    <name type="synonym">Polyporus frondosus</name>
    <dbReference type="NCBI Taxonomy" id="5627"/>
    <lineage>
        <taxon>Eukaryota</taxon>
        <taxon>Fungi</taxon>
        <taxon>Dikarya</taxon>
        <taxon>Basidiomycota</taxon>
        <taxon>Agaricomycotina</taxon>
        <taxon>Agaricomycetes</taxon>
        <taxon>Polyporales</taxon>
        <taxon>Grifolaceae</taxon>
        <taxon>Grifola</taxon>
    </lineage>
</organism>
<comment type="caution">
    <text evidence="3">The sequence shown here is derived from an EMBL/GenBank/DDBJ whole genome shotgun (WGS) entry which is preliminary data.</text>
</comment>
<dbReference type="InterPro" id="IPR053185">
    <property type="entry name" value="SET_domain_protein"/>
</dbReference>
<dbReference type="STRING" id="5627.A0A1C7LSN3"/>
<dbReference type="EMBL" id="LUGG01000023">
    <property type="protein sequence ID" value="OBZ67855.1"/>
    <property type="molecule type" value="Genomic_DNA"/>
</dbReference>
<dbReference type="CDD" id="cd20071">
    <property type="entry name" value="SET_SMYD"/>
    <property type="match status" value="1"/>
</dbReference>
<dbReference type="SUPFAM" id="SSF82199">
    <property type="entry name" value="SET domain"/>
    <property type="match status" value="1"/>
</dbReference>
<evidence type="ECO:0000313" key="4">
    <source>
        <dbReference type="Proteomes" id="UP000092993"/>
    </source>
</evidence>
<dbReference type="InterPro" id="IPR001214">
    <property type="entry name" value="SET_dom"/>
</dbReference>
<reference evidence="3 4" key="1">
    <citation type="submission" date="2016-03" db="EMBL/GenBank/DDBJ databases">
        <title>Whole genome sequencing of Grifola frondosa 9006-11.</title>
        <authorList>
            <person name="Min B."/>
            <person name="Park H."/>
            <person name="Kim J.-G."/>
            <person name="Cho H."/>
            <person name="Oh Y.-L."/>
            <person name="Kong W.-S."/>
            <person name="Choi I.-G."/>
        </authorList>
    </citation>
    <scope>NUCLEOTIDE SEQUENCE [LARGE SCALE GENOMIC DNA]</scope>
    <source>
        <strain evidence="3 4">9006-11</strain>
    </source>
</reference>
<evidence type="ECO:0000313" key="3">
    <source>
        <dbReference type="EMBL" id="OBZ67855.1"/>
    </source>
</evidence>
<dbReference type="Pfam" id="PF00856">
    <property type="entry name" value="SET"/>
    <property type="match status" value="1"/>
</dbReference>
<dbReference type="AlphaFoldDB" id="A0A1C7LSN3"/>
<feature type="domain" description="SET" evidence="2">
    <location>
        <begin position="213"/>
        <end position="369"/>
    </location>
</feature>
<dbReference type="Proteomes" id="UP000092993">
    <property type="component" value="Unassembled WGS sequence"/>
</dbReference>
<dbReference type="OrthoDB" id="265717at2759"/>
<dbReference type="PROSITE" id="PS50280">
    <property type="entry name" value="SET"/>
    <property type="match status" value="1"/>
</dbReference>
<keyword evidence="4" id="KW-1185">Reference proteome</keyword>
<evidence type="ECO:0000256" key="1">
    <source>
        <dbReference type="SAM" id="MobiDB-lite"/>
    </source>
</evidence>
<feature type="compositionally biased region" description="Acidic residues" evidence="1">
    <location>
        <begin position="166"/>
        <end position="180"/>
    </location>
</feature>
<name>A0A1C7LSN3_GRIFR</name>
<accession>A0A1C7LSN3</accession>
<proteinExistence type="predicted"/>
<gene>
    <name evidence="3" type="primary">set5_0</name>
    <name evidence="3" type="ORF">A0H81_12254</name>
</gene>
<protein>
    <submittedName>
        <fullName evidence="3">SET domain-containing protein 5</fullName>
    </submittedName>
</protein>
<dbReference type="InterPro" id="IPR046341">
    <property type="entry name" value="SET_dom_sf"/>
</dbReference>
<dbReference type="PANTHER" id="PTHR47332">
    <property type="entry name" value="SET DOMAIN-CONTAINING PROTEIN 5"/>
    <property type="match status" value="1"/>
</dbReference>
<evidence type="ECO:0000259" key="2">
    <source>
        <dbReference type="PROSITE" id="PS50280"/>
    </source>
</evidence>
<dbReference type="SMART" id="SM00317">
    <property type="entry name" value="SET"/>
    <property type="match status" value="1"/>
</dbReference>
<dbReference type="Gene3D" id="2.170.270.10">
    <property type="entry name" value="SET domain"/>
    <property type="match status" value="1"/>
</dbReference>
<dbReference type="PANTHER" id="PTHR47332:SF2">
    <property type="entry name" value="SET-6"/>
    <property type="match status" value="1"/>
</dbReference>
<feature type="region of interest" description="Disordered" evidence="1">
    <location>
        <begin position="151"/>
        <end position="198"/>
    </location>
</feature>
<sequence>MHVERTIIAAHSNCSVQLHDVSQKQGLDGARTVIKDILATLSFYRIGEERNSLPSHVINIAIADRRWRQTRPNINLHYRNVTEVNFVPVSSLATALSPASRSLCLSKPTRPIVVVEVSNELLDIRLPLHPAFSLLDLPTMYMEHYNHTMLPRSPSRVGTAYNCPDEQTDVEVETETETENESTTSMGPSPEPSPKRFSKLTLDKNSAITASSRPVCVAPIPSKGGSGLLATRPITKGTLILSEPPLFTQPAAPARTNSTILNALAQRTRDEQRDFFALYNARKSSGPGQPALLPALGIFETNALPCDDDDSAVRRRGKSDRDGVFLLGARLNHSCAPNVARSWDSCARTMTFRALRDISAGEELCVNYVDVLGTRAQRAEELKGAFGFLCACEECASEGEALKESDRRRAAVRRLFEEVGMCGREPTLGMRKVKIALRLLKEENLVHYEASFCYDAFQFCVLVSDFTSAKAWARKAWEASCNTSGLESAASRAFKMYWANPRAHRFAGILPHMALSGPD</sequence>